<sequence length="48" mass="5741">MKKSIVDEIINVVCETWKNNINKDYLEGLLLEEHIEMRFLSSSKNKTW</sequence>
<keyword evidence="2" id="KW-1185">Reference proteome</keyword>
<organism evidence="1 2">
    <name type="scientific">Catenibacterium faecis</name>
    <dbReference type="NCBI Taxonomy" id="2764323"/>
    <lineage>
        <taxon>Bacteria</taxon>
        <taxon>Bacillati</taxon>
        <taxon>Bacillota</taxon>
        <taxon>Erysipelotrichia</taxon>
        <taxon>Erysipelotrichales</taxon>
        <taxon>Coprobacillaceae</taxon>
        <taxon>Catenibacterium</taxon>
    </lineage>
</organism>
<gene>
    <name evidence="1" type="ORF">H8909_00840</name>
</gene>
<evidence type="ECO:0000313" key="2">
    <source>
        <dbReference type="Proteomes" id="UP000603474"/>
    </source>
</evidence>
<dbReference type="RefSeq" id="WP_154410888.1">
    <property type="nucleotide sequence ID" value="NZ_JACRWG010000001.1"/>
</dbReference>
<protein>
    <submittedName>
        <fullName evidence="1">Uncharacterized protein</fullName>
    </submittedName>
</protein>
<reference evidence="1 2" key="1">
    <citation type="submission" date="2020-08" db="EMBL/GenBank/DDBJ databases">
        <authorList>
            <person name="Liu C."/>
            <person name="Sun Q."/>
        </authorList>
    </citation>
    <scope>NUCLEOTIDE SEQUENCE [LARGE SCALE GENOMIC DNA]</scope>
    <source>
        <strain evidence="1 2">NSJ-22</strain>
    </source>
</reference>
<accession>A0ABR7K7X0</accession>
<dbReference type="EMBL" id="JACRWG010000001">
    <property type="protein sequence ID" value="MBC6008811.1"/>
    <property type="molecule type" value="Genomic_DNA"/>
</dbReference>
<evidence type="ECO:0000313" key="1">
    <source>
        <dbReference type="EMBL" id="MBC6008811.1"/>
    </source>
</evidence>
<comment type="caution">
    <text evidence="1">The sequence shown here is derived from an EMBL/GenBank/DDBJ whole genome shotgun (WGS) entry which is preliminary data.</text>
</comment>
<name>A0ABR7K7X0_9FIRM</name>
<proteinExistence type="predicted"/>
<dbReference type="Proteomes" id="UP000603474">
    <property type="component" value="Unassembled WGS sequence"/>
</dbReference>